<comment type="caution">
    <text evidence="1">The sequence shown here is derived from an EMBL/GenBank/DDBJ whole genome shotgun (WGS) entry which is preliminary data.</text>
</comment>
<dbReference type="Pfam" id="PF13189">
    <property type="entry name" value="Cytidylate_kin2"/>
    <property type="match status" value="1"/>
</dbReference>
<dbReference type="RefSeq" id="WP_117532248.1">
    <property type="nucleotide sequence ID" value="NZ_CP176644.1"/>
</dbReference>
<reference evidence="1 2" key="1">
    <citation type="submission" date="2018-08" db="EMBL/GenBank/DDBJ databases">
        <title>A genome reference for cultivated species of the human gut microbiota.</title>
        <authorList>
            <person name="Zou Y."/>
            <person name="Xue W."/>
            <person name="Luo G."/>
        </authorList>
    </citation>
    <scope>NUCLEOTIDE SEQUENCE [LARGE SCALE GENOMIC DNA]</scope>
    <source>
        <strain evidence="1 2">AM25-6</strain>
    </source>
</reference>
<evidence type="ECO:0000313" key="2">
    <source>
        <dbReference type="Proteomes" id="UP000261212"/>
    </source>
</evidence>
<dbReference type="EMBL" id="QUSM01000003">
    <property type="protein sequence ID" value="RGD74553.1"/>
    <property type="molecule type" value="Genomic_DNA"/>
</dbReference>
<accession>A0A3E3DZ90</accession>
<dbReference type="Gene3D" id="3.40.50.300">
    <property type="entry name" value="P-loop containing nucleotide triphosphate hydrolases"/>
    <property type="match status" value="1"/>
</dbReference>
<dbReference type="GO" id="GO:0016301">
    <property type="term" value="F:kinase activity"/>
    <property type="evidence" value="ECO:0007669"/>
    <property type="project" value="UniProtKB-KW"/>
</dbReference>
<keyword evidence="1" id="KW-0808">Transferase</keyword>
<dbReference type="SUPFAM" id="SSF52540">
    <property type="entry name" value="P-loop containing nucleoside triphosphate hydrolases"/>
    <property type="match status" value="1"/>
</dbReference>
<proteinExistence type="predicted"/>
<gene>
    <name evidence="1" type="ORF">DW687_07295</name>
</gene>
<dbReference type="InterPro" id="IPR027417">
    <property type="entry name" value="P-loop_NTPase"/>
</dbReference>
<dbReference type="AlphaFoldDB" id="A0A3E3DZ90"/>
<keyword evidence="1" id="KW-0418">Kinase</keyword>
<dbReference type="Proteomes" id="UP000261212">
    <property type="component" value="Unassembled WGS sequence"/>
</dbReference>
<evidence type="ECO:0000313" key="1">
    <source>
        <dbReference type="EMBL" id="RGD74553.1"/>
    </source>
</evidence>
<organism evidence="1 2">
    <name type="scientific">Anaerofustis stercorihominis</name>
    <dbReference type="NCBI Taxonomy" id="214853"/>
    <lineage>
        <taxon>Bacteria</taxon>
        <taxon>Bacillati</taxon>
        <taxon>Bacillota</taxon>
        <taxon>Clostridia</taxon>
        <taxon>Eubacteriales</taxon>
        <taxon>Eubacteriaceae</taxon>
        <taxon>Anaerofustis</taxon>
    </lineage>
</organism>
<protein>
    <submittedName>
        <fullName evidence="1">Cytidylate kinase-like family protein</fullName>
    </submittedName>
</protein>
<sequence length="199" mass="22960">MRSYVITIGREYGSGGRIIGKKLAEMLGIPFYDEELINLMVKETGLASDFIKNVENRRPLSFFYDTSFSYENLPVEDQVSASESDIVRKVADNGPCVIVGLCADYVLRHKENCIRVFIHAPKEDRVKRVKEVYKVNEKNIEKYVHKTDKSRAVYYNYQTDRKWSRAQNYDLVINSNLGLDTAVKIIKDLVDIKESEYIG</sequence>
<name>A0A3E3DZ90_9FIRM</name>